<reference evidence="3 4" key="1">
    <citation type="submission" date="2019-04" db="EMBL/GenBank/DDBJ databases">
        <title>Lysinibacillus genome sequencing.</title>
        <authorList>
            <person name="Dunlap C."/>
        </authorList>
    </citation>
    <scope>NUCLEOTIDE SEQUENCE [LARGE SCALE GENOMIC DNA]</scope>
    <source>
        <strain evidence="3 4">CCTCC AB 2010389</strain>
    </source>
</reference>
<dbReference type="PANTHER" id="PTHR33375:SF1">
    <property type="entry name" value="CHROMOSOME-PARTITIONING PROTEIN PARB-RELATED"/>
    <property type="match status" value="1"/>
</dbReference>
<protein>
    <submittedName>
        <fullName evidence="3">DUF3850 domain-containing protein</fullName>
    </submittedName>
</protein>
<dbReference type="GO" id="GO:0005694">
    <property type="term" value="C:chromosome"/>
    <property type="evidence" value="ECO:0007669"/>
    <property type="project" value="TreeGrafter"/>
</dbReference>
<dbReference type="SMART" id="SM00470">
    <property type="entry name" value="ParB"/>
    <property type="match status" value="1"/>
</dbReference>
<dbReference type="SUPFAM" id="SSF88697">
    <property type="entry name" value="PUA domain-like"/>
    <property type="match status" value="1"/>
</dbReference>
<accession>A0A4U2ZAR2</accession>
<dbReference type="GO" id="GO:0007059">
    <property type="term" value="P:chromosome segregation"/>
    <property type="evidence" value="ECO:0007669"/>
    <property type="project" value="TreeGrafter"/>
</dbReference>
<dbReference type="InterPro" id="IPR003115">
    <property type="entry name" value="ParB_N"/>
</dbReference>
<dbReference type="InterPro" id="IPR039440">
    <property type="entry name" value="DUF3850"/>
</dbReference>
<dbReference type="Gene3D" id="3.90.1530.30">
    <property type="match status" value="1"/>
</dbReference>
<keyword evidence="4" id="KW-1185">Reference proteome</keyword>
<evidence type="ECO:0000313" key="4">
    <source>
        <dbReference type="Proteomes" id="UP000308744"/>
    </source>
</evidence>
<dbReference type="RefSeq" id="WP_107893833.1">
    <property type="nucleotide sequence ID" value="NZ_PYWM01000001.1"/>
</dbReference>
<organism evidence="3 4">
    <name type="scientific">Lysinibacillus mangiferihumi</name>
    <dbReference type="NCBI Taxonomy" id="1130819"/>
    <lineage>
        <taxon>Bacteria</taxon>
        <taxon>Bacillati</taxon>
        <taxon>Bacillota</taxon>
        <taxon>Bacilli</taxon>
        <taxon>Bacillales</taxon>
        <taxon>Bacillaceae</taxon>
        <taxon>Lysinibacillus</taxon>
    </lineage>
</organism>
<sequence length="323" mass="36841">MSKFNLSQLMNTESKKQIVAFKIEHIPLDNILPSPKNNYSVDDVSELKSSIELLGLQQNLVVRIKDDGAYELISGHRRLKAMQELRNEGNKDFEKAPCKIVKSTDDIQAELQLILANSTTRVLTDAEKTKQAARLHELLQELQNSGNQLKGRKREIVAQLMGVSPSQVQRMDSINKKLAPELKEAFSEGEINITAAYEMSRLPEETQKEVAQEYREGKPLTPSLAKEKRQEIIESEQKEKPMTHELDSYPEQFEAIVQGLKTFMCGFNNQSFRVGDKLKINEFNPETILYTGRFVEVRIIYLQEGGANDIPVDYVIMSIKKIR</sequence>
<evidence type="ECO:0000313" key="3">
    <source>
        <dbReference type="EMBL" id="TKI70141.1"/>
    </source>
</evidence>
<dbReference type="InterPro" id="IPR015947">
    <property type="entry name" value="PUA-like_sf"/>
</dbReference>
<dbReference type="Pfam" id="PF02195">
    <property type="entry name" value="ParB_N"/>
    <property type="match status" value="1"/>
</dbReference>
<dbReference type="InterPro" id="IPR036086">
    <property type="entry name" value="ParB/Sulfiredoxin_sf"/>
</dbReference>
<dbReference type="PANTHER" id="PTHR33375">
    <property type="entry name" value="CHROMOSOME-PARTITIONING PROTEIN PARB-RELATED"/>
    <property type="match status" value="1"/>
</dbReference>
<dbReference type="Pfam" id="PF12961">
    <property type="entry name" value="DUF3850"/>
    <property type="match status" value="1"/>
</dbReference>
<proteinExistence type="predicted"/>
<dbReference type="EMBL" id="SZPU01000022">
    <property type="protein sequence ID" value="TKI70141.1"/>
    <property type="molecule type" value="Genomic_DNA"/>
</dbReference>
<evidence type="ECO:0000256" key="1">
    <source>
        <dbReference type="ARBA" id="ARBA00023125"/>
    </source>
</evidence>
<dbReference type="Proteomes" id="UP000308744">
    <property type="component" value="Unassembled WGS sequence"/>
</dbReference>
<dbReference type="GO" id="GO:0003677">
    <property type="term" value="F:DNA binding"/>
    <property type="evidence" value="ECO:0007669"/>
    <property type="project" value="UniProtKB-KW"/>
</dbReference>
<comment type="caution">
    <text evidence="3">The sequence shown here is derived from an EMBL/GenBank/DDBJ whole genome shotgun (WGS) entry which is preliminary data.</text>
</comment>
<dbReference type="SUPFAM" id="SSF109709">
    <property type="entry name" value="KorB DNA-binding domain-like"/>
    <property type="match status" value="1"/>
</dbReference>
<dbReference type="InterPro" id="IPR050336">
    <property type="entry name" value="Chromosome_partition/occlusion"/>
</dbReference>
<evidence type="ECO:0000259" key="2">
    <source>
        <dbReference type="SMART" id="SM00470"/>
    </source>
</evidence>
<dbReference type="Gene3D" id="1.10.10.2830">
    <property type="match status" value="1"/>
</dbReference>
<name>A0A4U2ZAR2_9BACI</name>
<dbReference type="Gene3D" id="2.30.130.30">
    <property type="entry name" value="Hypothetical protein"/>
    <property type="match status" value="1"/>
</dbReference>
<gene>
    <name evidence="3" type="ORF">FC756_08535</name>
</gene>
<feature type="domain" description="ParB-like N-terminal" evidence="2">
    <location>
        <begin position="24"/>
        <end position="117"/>
    </location>
</feature>
<keyword evidence="1" id="KW-0238">DNA-binding</keyword>
<dbReference type="AlphaFoldDB" id="A0A4U2ZAR2"/>
<dbReference type="SUPFAM" id="SSF110849">
    <property type="entry name" value="ParB/Sulfiredoxin"/>
    <property type="match status" value="1"/>
</dbReference>